<feature type="region of interest" description="Disordered" evidence="1">
    <location>
        <begin position="502"/>
        <end position="588"/>
    </location>
</feature>
<gene>
    <name evidence="2" type="ORF">C8F04DRAFT_1193104</name>
</gene>
<dbReference type="Proteomes" id="UP001218188">
    <property type="component" value="Unassembled WGS sequence"/>
</dbReference>
<accession>A0AAD6S9L2</accession>
<feature type="compositionally biased region" description="Acidic residues" evidence="1">
    <location>
        <begin position="525"/>
        <end position="538"/>
    </location>
</feature>
<keyword evidence="3" id="KW-1185">Reference proteome</keyword>
<name>A0AAD6S9L2_9AGAR</name>
<reference evidence="2" key="1">
    <citation type="submission" date="2023-03" db="EMBL/GenBank/DDBJ databases">
        <title>Massive genome expansion in bonnet fungi (Mycena s.s.) driven by repeated elements and novel gene families across ecological guilds.</title>
        <authorList>
            <consortium name="Lawrence Berkeley National Laboratory"/>
            <person name="Harder C.B."/>
            <person name="Miyauchi S."/>
            <person name="Viragh M."/>
            <person name="Kuo A."/>
            <person name="Thoen E."/>
            <person name="Andreopoulos B."/>
            <person name="Lu D."/>
            <person name="Skrede I."/>
            <person name="Drula E."/>
            <person name="Henrissat B."/>
            <person name="Morin E."/>
            <person name="Kohler A."/>
            <person name="Barry K."/>
            <person name="LaButti K."/>
            <person name="Morin E."/>
            <person name="Salamov A."/>
            <person name="Lipzen A."/>
            <person name="Mereny Z."/>
            <person name="Hegedus B."/>
            <person name="Baldrian P."/>
            <person name="Stursova M."/>
            <person name="Weitz H."/>
            <person name="Taylor A."/>
            <person name="Grigoriev I.V."/>
            <person name="Nagy L.G."/>
            <person name="Martin F."/>
            <person name="Kauserud H."/>
        </authorList>
    </citation>
    <scope>NUCLEOTIDE SEQUENCE</scope>
    <source>
        <strain evidence="2">CBHHK200</strain>
    </source>
</reference>
<organism evidence="2 3">
    <name type="scientific">Mycena alexandri</name>
    <dbReference type="NCBI Taxonomy" id="1745969"/>
    <lineage>
        <taxon>Eukaryota</taxon>
        <taxon>Fungi</taxon>
        <taxon>Dikarya</taxon>
        <taxon>Basidiomycota</taxon>
        <taxon>Agaricomycotina</taxon>
        <taxon>Agaricomycetes</taxon>
        <taxon>Agaricomycetidae</taxon>
        <taxon>Agaricales</taxon>
        <taxon>Marasmiineae</taxon>
        <taxon>Mycenaceae</taxon>
        <taxon>Mycena</taxon>
    </lineage>
</organism>
<dbReference type="EMBL" id="JARJCM010000182">
    <property type="protein sequence ID" value="KAJ7023794.1"/>
    <property type="molecule type" value="Genomic_DNA"/>
</dbReference>
<evidence type="ECO:0000256" key="1">
    <source>
        <dbReference type="SAM" id="MobiDB-lite"/>
    </source>
</evidence>
<protein>
    <submittedName>
        <fullName evidence="2">Uncharacterized protein</fullName>
    </submittedName>
</protein>
<evidence type="ECO:0000313" key="3">
    <source>
        <dbReference type="Proteomes" id="UP001218188"/>
    </source>
</evidence>
<dbReference type="AlphaFoldDB" id="A0AAD6S9L2"/>
<sequence length="600" mass="65523">MPADTYIPARAHPPARDNRATLVAHREDMCRNKPDTFAQRGKRVQKLWAAHKQADAGRGERRVRDAPCVLRSQGTVSKASEISVMRYRRTGYYTSAGHAGKAVGVAVLPEALMGQWRALLHRQFAGAAHWGASGSGGGAGPVGAARWPSHVNADVVATESCAGYACCEACCGGRGEMRARPPKRQYSEAERTHEFAAGSRAVGRDGRALHCRLLRVAVGRRRQWIHAVICDCRRCTQADRVWLGARKGRQAAEKVHARRYPLTTVVDVMDEVGDLGCLRSEGRRGARRRGHRGSVLRVLSSGDEAGALVMESSGGEGYTCGKSWCDVMRNSREAGSGDEEGGAGAAALQTIVADAGRCLHDAEDADAGAGVGMLAPAATASDDVAGPRPHLHGSSFSPPNSSFTKITYTAFNTVDEILSRDEGAVGPARSCRGFHRLPETFMSEFNSRLACFFEQVTRGRGREYSRNVCIPVEMRRKPPEINGLLADYLGLWTRTYRRREVYKKSHRGDARPPAPPRHWRTASNSEDEDSGYEEEESESVYRETTAKSQQADLKARRASLPQESVFENEDSQDGSREGAQGELTANKKPLAPLLLWLAHY</sequence>
<comment type="caution">
    <text evidence="2">The sequence shown here is derived from an EMBL/GenBank/DDBJ whole genome shotgun (WGS) entry which is preliminary data.</text>
</comment>
<evidence type="ECO:0000313" key="2">
    <source>
        <dbReference type="EMBL" id="KAJ7023794.1"/>
    </source>
</evidence>
<proteinExistence type="predicted"/>